<evidence type="ECO:0000256" key="5">
    <source>
        <dbReference type="SAM" id="MobiDB-lite"/>
    </source>
</evidence>
<evidence type="ECO:0000259" key="6">
    <source>
        <dbReference type="PROSITE" id="PS50048"/>
    </source>
</evidence>
<dbReference type="GO" id="GO:0005634">
    <property type="term" value="C:nucleus"/>
    <property type="evidence" value="ECO:0007669"/>
    <property type="project" value="UniProtKB-SubCell"/>
</dbReference>
<organism evidence="7 8">
    <name type="scientific">Kockovaella imperatae</name>
    <dbReference type="NCBI Taxonomy" id="4999"/>
    <lineage>
        <taxon>Eukaryota</taxon>
        <taxon>Fungi</taxon>
        <taxon>Dikarya</taxon>
        <taxon>Basidiomycota</taxon>
        <taxon>Agaricomycotina</taxon>
        <taxon>Tremellomycetes</taxon>
        <taxon>Tremellales</taxon>
        <taxon>Cuniculitremaceae</taxon>
        <taxon>Kockovaella</taxon>
    </lineage>
</organism>
<comment type="caution">
    <text evidence="7">The sequence shown here is derived from an EMBL/GenBank/DDBJ whole genome shotgun (WGS) entry which is preliminary data.</text>
</comment>
<dbReference type="PANTHER" id="PTHR31001:SF56">
    <property type="entry name" value="ZN(2)-C6 FUNGAL-TYPE DOMAIN-CONTAINING PROTEIN"/>
    <property type="match status" value="1"/>
</dbReference>
<dbReference type="PROSITE" id="PS00463">
    <property type="entry name" value="ZN2_CY6_FUNGAL_1"/>
    <property type="match status" value="1"/>
</dbReference>
<dbReference type="GO" id="GO:0000981">
    <property type="term" value="F:DNA-binding transcription factor activity, RNA polymerase II-specific"/>
    <property type="evidence" value="ECO:0007669"/>
    <property type="project" value="InterPro"/>
</dbReference>
<accession>A0A1Y1U7R8</accession>
<keyword evidence="3" id="KW-0539">Nucleus</keyword>
<dbReference type="GO" id="GO:0006351">
    <property type="term" value="P:DNA-templated transcription"/>
    <property type="evidence" value="ECO:0007669"/>
    <property type="project" value="InterPro"/>
</dbReference>
<dbReference type="PANTHER" id="PTHR31001">
    <property type="entry name" value="UNCHARACTERIZED TRANSCRIPTIONAL REGULATORY PROTEIN"/>
    <property type="match status" value="1"/>
</dbReference>
<feature type="domain" description="Zn(2)-C6 fungal-type" evidence="6">
    <location>
        <begin position="13"/>
        <end position="42"/>
    </location>
</feature>
<dbReference type="CDD" id="cd12148">
    <property type="entry name" value="fungal_TF_MHR"/>
    <property type="match status" value="1"/>
</dbReference>
<dbReference type="PROSITE" id="PS50048">
    <property type="entry name" value="ZN2_CY6_FUNGAL_2"/>
    <property type="match status" value="1"/>
</dbReference>
<feature type="region of interest" description="Disordered" evidence="5">
    <location>
        <begin position="805"/>
        <end position="845"/>
    </location>
</feature>
<dbReference type="GeneID" id="33560507"/>
<dbReference type="OrthoDB" id="424974at2759"/>
<feature type="region of interest" description="Disordered" evidence="5">
    <location>
        <begin position="665"/>
        <end position="710"/>
    </location>
</feature>
<feature type="compositionally biased region" description="Polar residues" evidence="5">
    <location>
        <begin position="680"/>
        <end position="695"/>
    </location>
</feature>
<feature type="region of interest" description="Disordered" evidence="5">
    <location>
        <begin position="140"/>
        <end position="170"/>
    </location>
</feature>
<keyword evidence="4" id="KW-0175">Coiled coil</keyword>
<dbReference type="STRING" id="4999.A0A1Y1U7R8"/>
<evidence type="ECO:0000256" key="4">
    <source>
        <dbReference type="SAM" id="Coils"/>
    </source>
</evidence>
<dbReference type="Proteomes" id="UP000193218">
    <property type="component" value="Unassembled WGS sequence"/>
</dbReference>
<dbReference type="CDD" id="cd00067">
    <property type="entry name" value="GAL4"/>
    <property type="match status" value="1"/>
</dbReference>
<dbReference type="Pfam" id="PF04082">
    <property type="entry name" value="Fungal_trans"/>
    <property type="match status" value="1"/>
</dbReference>
<dbReference type="AlphaFoldDB" id="A0A1Y1U7R8"/>
<dbReference type="InterPro" id="IPR036864">
    <property type="entry name" value="Zn2-C6_fun-type_DNA-bd_sf"/>
</dbReference>
<protein>
    <submittedName>
        <fullName evidence="7">Fungal-specific transcription factor domain-domain-containing protein</fullName>
    </submittedName>
</protein>
<evidence type="ECO:0000313" key="8">
    <source>
        <dbReference type="Proteomes" id="UP000193218"/>
    </source>
</evidence>
<gene>
    <name evidence="7" type="ORF">BD324DRAFT_653744</name>
</gene>
<feature type="region of interest" description="Disordered" evidence="5">
    <location>
        <begin position="625"/>
        <end position="649"/>
    </location>
</feature>
<keyword evidence="8" id="KW-1185">Reference proteome</keyword>
<evidence type="ECO:0000256" key="3">
    <source>
        <dbReference type="ARBA" id="ARBA00023242"/>
    </source>
</evidence>
<feature type="compositionally biased region" description="Polar residues" evidence="5">
    <location>
        <begin position="630"/>
        <end position="645"/>
    </location>
</feature>
<dbReference type="GO" id="GO:0008270">
    <property type="term" value="F:zinc ion binding"/>
    <property type="evidence" value="ECO:0007669"/>
    <property type="project" value="InterPro"/>
</dbReference>
<dbReference type="InParanoid" id="A0A1Y1U7R8"/>
<evidence type="ECO:0000256" key="2">
    <source>
        <dbReference type="ARBA" id="ARBA00022723"/>
    </source>
</evidence>
<reference evidence="7 8" key="1">
    <citation type="submission" date="2017-03" db="EMBL/GenBank/DDBJ databases">
        <title>Widespread Adenine N6-methylation of Active Genes in Fungi.</title>
        <authorList>
            <consortium name="DOE Joint Genome Institute"/>
            <person name="Mondo S.J."/>
            <person name="Dannebaum R.O."/>
            <person name="Kuo R.C."/>
            <person name="Louie K.B."/>
            <person name="Bewick A.J."/>
            <person name="Labutti K."/>
            <person name="Haridas S."/>
            <person name="Kuo A."/>
            <person name="Salamov A."/>
            <person name="Ahrendt S.R."/>
            <person name="Lau R."/>
            <person name="Bowen B.P."/>
            <person name="Lipzen A."/>
            <person name="Sullivan W."/>
            <person name="Andreopoulos W.B."/>
            <person name="Clum A."/>
            <person name="Lindquist E."/>
            <person name="Daum C."/>
            <person name="Northen T.R."/>
            <person name="Ramamoorthy G."/>
            <person name="Schmitz R.J."/>
            <person name="Gryganskyi A."/>
            <person name="Culley D."/>
            <person name="Magnuson J."/>
            <person name="James T.Y."/>
            <person name="O'Malley M.A."/>
            <person name="Stajich J.E."/>
            <person name="Spatafora J.W."/>
            <person name="Visel A."/>
            <person name="Grigoriev I.V."/>
        </authorList>
    </citation>
    <scope>NUCLEOTIDE SEQUENCE [LARGE SCALE GENOMIC DNA]</scope>
    <source>
        <strain evidence="7 8">NRRL Y-17943</strain>
    </source>
</reference>
<comment type="subcellular location">
    <subcellularLocation>
        <location evidence="1">Nucleus</location>
    </subcellularLocation>
</comment>
<proteinExistence type="predicted"/>
<dbReference type="InterPro" id="IPR007219">
    <property type="entry name" value="XnlR_reg_dom"/>
</dbReference>
<dbReference type="InterPro" id="IPR050613">
    <property type="entry name" value="Sec_Metabolite_Reg"/>
</dbReference>
<feature type="coiled-coil region" evidence="4">
    <location>
        <begin position="53"/>
        <end position="80"/>
    </location>
</feature>
<dbReference type="Gene3D" id="4.10.240.10">
    <property type="entry name" value="Zn(2)-C6 fungal-type DNA-binding domain"/>
    <property type="match status" value="1"/>
</dbReference>
<name>A0A1Y1U7R8_9TREE</name>
<dbReference type="SMART" id="SM00906">
    <property type="entry name" value="Fungal_trans"/>
    <property type="match status" value="1"/>
</dbReference>
<evidence type="ECO:0000256" key="1">
    <source>
        <dbReference type="ARBA" id="ARBA00004123"/>
    </source>
</evidence>
<dbReference type="EMBL" id="NBSH01000016">
    <property type="protein sequence ID" value="ORX34053.1"/>
    <property type="molecule type" value="Genomic_DNA"/>
</dbReference>
<feature type="compositionally biased region" description="Basic and acidic residues" evidence="5">
    <location>
        <begin position="821"/>
        <end position="831"/>
    </location>
</feature>
<sequence length="973" mass="106024">MDQSNGRIIKNSSCAECKRLKLKCSRQWPCTTCIKRGCAHVCPTGETRIIKGKRVVSAETEALNDRIAELEKALAHAHARHSLDTHPLLLHSYHKFDVKPQVQALDLQRGEAQIEQAFGTLTMGRDGQARFIGGLAGSEYLQDGDEKPNRGRPVFSEASGLATPPETAGLHVSPRFDGIDDLWEPALGLVAPGRGGTNTGPRTVLGRLPSWDDEGSILVANYRDNVDWMHHPIPRVTFEQDYLTVYDAKYPPNANKLACVFIVMGLGALFDLDGSHSKFHPRKGSASDPDLLDQHRAQELYRNGVACLQAEGASQPSLASVQALLLCATFLLNTDDTSAPETAWLILGTAVKMAQRLGLHRDGDVFGLSPKETAERRRVWWELMMQDRLQALCFGRPCTSSNKSCDTMFPSSHDHLTTEKHAFHGQMYRLARMTEQVIDLQTQNDAASVEQILRIDQNIQDFTDSMPECLMAGVATGSLPLDHEVHPHLVLQRLTIRLLVAHVRVLLNRSAFAQALRNNPDDPSTGRSGKSFVSLFENALEIINSLNALIIYHPSLVTRWWFYWNHCASACVCLAAVAIRAPNCPFASPAYHALTRAVGICQALKDGTRAKRVLPPLIRLQERASDALHGQTQDATGLRGTNGSHSPDEDLAHLTSIARLRRLDEQAQKSQDSPEGDYLLSQTKQTGRSSESDLSPSLEGADHSPLSVGSMATSDTMVDFMTTTDIGTGGIIVMPSRGAVPPPPPELQSAAGALENADGQVGAPAITSARIRKSLKRLRRTTVSSLETCEESNDSGQALSVSRGFEHQPDHYGTSGSTSHGHVDLNTDRTRGQRPVNPAQPHADLTRPTELWTALSDIVSSSTSTSTNAVQNTGHGHPAEAAYHYLLVQAGQMPYTPTPTQYPNHYTASLLFSNTPWGGAGSTTAREQPANTMNVYPSACTGSVPILDEMPEDFDFELYVNQLADGCILAGSE</sequence>
<dbReference type="GO" id="GO:0003677">
    <property type="term" value="F:DNA binding"/>
    <property type="evidence" value="ECO:0007669"/>
    <property type="project" value="InterPro"/>
</dbReference>
<keyword evidence="2" id="KW-0479">Metal-binding</keyword>
<evidence type="ECO:0000313" key="7">
    <source>
        <dbReference type="EMBL" id="ORX34053.1"/>
    </source>
</evidence>
<dbReference type="RefSeq" id="XP_021868341.1">
    <property type="nucleotide sequence ID" value="XM_022018698.1"/>
</dbReference>
<dbReference type="InterPro" id="IPR001138">
    <property type="entry name" value="Zn2Cys6_DnaBD"/>
</dbReference>